<dbReference type="Gene3D" id="2.120.10.80">
    <property type="entry name" value="Kelch-type beta propeller"/>
    <property type="match status" value="2"/>
</dbReference>
<dbReference type="InterPro" id="IPR056819">
    <property type="entry name" value="ACBP4-6_C"/>
</dbReference>
<evidence type="ECO:0000256" key="4">
    <source>
        <dbReference type="ARBA" id="ARBA00023121"/>
    </source>
</evidence>
<dbReference type="SUPFAM" id="SSF50965">
    <property type="entry name" value="Galactose oxidase, central domain"/>
    <property type="match status" value="1"/>
</dbReference>
<dbReference type="InterPro" id="IPR035984">
    <property type="entry name" value="Acyl-CoA-binding_sf"/>
</dbReference>
<dbReference type="InterPro" id="IPR006652">
    <property type="entry name" value="Kelch_1"/>
</dbReference>
<feature type="domain" description="ACB" evidence="6">
    <location>
        <begin position="11"/>
        <end position="105"/>
    </location>
</feature>
<evidence type="ECO:0000256" key="5">
    <source>
        <dbReference type="SAM" id="MobiDB-lite"/>
    </source>
</evidence>
<feature type="compositionally biased region" description="Low complexity" evidence="5">
    <location>
        <begin position="636"/>
        <end position="648"/>
    </location>
</feature>
<keyword evidence="3" id="KW-0677">Repeat</keyword>
<dbReference type="EMBL" id="GCKF01026545">
    <property type="protein sequence ID" value="JAG98313.1"/>
    <property type="molecule type" value="Transcribed_RNA"/>
</dbReference>
<accession>A0A0D6R7M9</accession>
<reference evidence="7" key="1">
    <citation type="submission" date="2015-03" db="EMBL/GenBank/DDBJ databases">
        <title>A transcriptome of Araucaria cunninghamii, an australian fine timber species.</title>
        <authorList>
            <person name="Jing Yi C.J.Y."/>
            <person name="Yin San L.Y.S."/>
            <person name="Abdul Karim S.S."/>
            <person name="Wan Azmi N.N."/>
            <person name="Hercus R.R."/>
            <person name="Croft L.L."/>
        </authorList>
    </citation>
    <scope>NUCLEOTIDE SEQUENCE</scope>
    <source>
        <strain evidence="7">MI0301</strain>
        <tissue evidence="7">Leaf</tissue>
    </source>
</reference>
<dbReference type="PROSITE" id="PS51228">
    <property type="entry name" value="ACB_2"/>
    <property type="match status" value="1"/>
</dbReference>
<proteinExistence type="inferred from homology"/>
<name>A0A0D6R7M9_ARACU</name>
<dbReference type="InterPro" id="IPR000582">
    <property type="entry name" value="Acyl-CoA-binding_protein"/>
</dbReference>
<evidence type="ECO:0000256" key="3">
    <source>
        <dbReference type="ARBA" id="ARBA00022737"/>
    </source>
</evidence>
<dbReference type="Pfam" id="PF00887">
    <property type="entry name" value="ACBP"/>
    <property type="match status" value="1"/>
</dbReference>
<dbReference type="InterPro" id="IPR014352">
    <property type="entry name" value="FERM/acyl-CoA-bd_prot_sf"/>
</dbReference>
<dbReference type="Pfam" id="PF24922">
    <property type="entry name" value="ACBP4_C"/>
    <property type="match status" value="1"/>
</dbReference>
<dbReference type="SMART" id="SM00612">
    <property type="entry name" value="Kelch"/>
    <property type="match status" value="3"/>
</dbReference>
<organism evidence="7">
    <name type="scientific">Araucaria cunninghamii</name>
    <name type="common">Hoop pine</name>
    <name type="synonym">Moreton Bay pine</name>
    <dbReference type="NCBI Taxonomy" id="56994"/>
    <lineage>
        <taxon>Eukaryota</taxon>
        <taxon>Viridiplantae</taxon>
        <taxon>Streptophyta</taxon>
        <taxon>Embryophyta</taxon>
        <taxon>Tracheophyta</taxon>
        <taxon>Spermatophyta</taxon>
        <taxon>Pinopsida</taxon>
        <taxon>Pinidae</taxon>
        <taxon>Conifers II</taxon>
        <taxon>Araucariales</taxon>
        <taxon>Araucariaceae</taxon>
        <taxon>Araucaria</taxon>
    </lineage>
</organism>
<dbReference type="SUPFAM" id="SSF47027">
    <property type="entry name" value="Acyl-CoA binding protein"/>
    <property type="match status" value="1"/>
</dbReference>
<dbReference type="GO" id="GO:0000062">
    <property type="term" value="F:fatty-acyl-CoA binding"/>
    <property type="evidence" value="ECO:0007669"/>
    <property type="project" value="InterPro"/>
</dbReference>
<evidence type="ECO:0000256" key="2">
    <source>
        <dbReference type="ARBA" id="ARBA00022441"/>
    </source>
</evidence>
<evidence type="ECO:0000256" key="1">
    <source>
        <dbReference type="ARBA" id="ARBA00005567"/>
    </source>
</evidence>
<dbReference type="AlphaFoldDB" id="A0A0D6R7M9"/>
<sequence length="665" mass="72671">MTTRSISGLAYPDRFYAAAAYAGFGALENSSKAAISRFKNEIALMLYGLYQQATVGSCNIPKPRSWNPIENSKWTSWNELGDMASTEAMRLFVKILEEEDPAWYSKVVPEPKSEPVVEVQNPSQELASHLDNSVSVPKETATENGNFIETQDKDVVLEGLGSIGVYDQWVAPSVFGRRPKARYEHAAAVVQDKMYVFGGNHNGRYLNDIQALDLKSLTWSKIEAKMAADPSQTMLSPCAGHSLIRWGNKLLAIAGHAKDPSDTVTVHCFDTETCTWSVLKSYGKAPIARGGQSVTLVGSSLVMFGGEDSKRSLMNDLNILDLETMTWDAIEPIGTPPSPRSDHTAAVHADKYLLIFGGGSHSTCFSDLHVLDLQTMEWSQPKMQGTLPTPRAGHAGVTLGENWYIVGGGDNKSGVSETMVLNMSILVWSVVTTVQGRVPIASEGLSLVVTSHNGEDILVAFGGYNGKYSNELYVLKPSHKGILEPKILESSATTSVDPVLPVSNGIRDIEAEEVGRDGKVREIVMDNPESEPLHQRSVETKEQIIASMKADKDNLEARLSTEHSLNSRLKQELSEAQAANAELTEELRSVRGQLAVEQGRCFRLEVDVAELRQKLQSMESLQQEVELLQRQKAASEQAAANAQQKQSSIWGWLAGSPPEPKSVDA</sequence>
<dbReference type="PANTHER" id="PTHR46093:SF3">
    <property type="entry name" value="ACYL-COA-BINDING DOMAIN-CONTAINING PROTEIN 4"/>
    <property type="match status" value="1"/>
</dbReference>
<dbReference type="GO" id="GO:0006869">
    <property type="term" value="P:lipid transport"/>
    <property type="evidence" value="ECO:0007669"/>
    <property type="project" value="TreeGrafter"/>
</dbReference>
<keyword evidence="4" id="KW-0446">Lipid-binding</keyword>
<dbReference type="InterPro" id="IPR015915">
    <property type="entry name" value="Kelch-typ_b-propeller"/>
</dbReference>
<dbReference type="InterPro" id="IPR011043">
    <property type="entry name" value="Gal_Oxase/kelch_b-propeller"/>
</dbReference>
<keyword evidence="2" id="KW-0880">Kelch repeat</keyword>
<dbReference type="PANTHER" id="PTHR46093">
    <property type="entry name" value="ACYL-COA-BINDING DOMAIN-CONTAINING PROTEIN 5"/>
    <property type="match status" value="1"/>
</dbReference>
<dbReference type="Pfam" id="PF24681">
    <property type="entry name" value="Kelch_KLHDC2_KLHL20_DRC7"/>
    <property type="match status" value="2"/>
</dbReference>
<dbReference type="Gene3D" id="1.20.80.10">
    <property type="match status" value="1"/>
</dbReference>
<feature type="region of interest" description="Disordered" evidence="5">
    <location>
        <begin position="636"/>
        <end position="665"/>
    </location>
</feature>
<evidence type="ECO:0000313" key="7">
    <source>
        <dbReference type="EMBL" id="JAG98313.1"/>
    </source>
</evidence>
<dbReference type="GO" id="GO:0005829">
    <property type="term" value="C:cytosol"/>
    <property type="evidence" value="ECO:0007669"/>
    <property type="project" value="TreeGrafter"/>
</dbReference>
<evidence type="ECO:0000259" key="6">
    <source>
        <dbReference type="PROSITE" id="PS51228"/>
    </source>
</evidence>
<protein>
    <recommendedName>
        <fullName evidence="6">ACB domain-containing protein</fullName>
    </recommendedName>
</protein>
<comment type="similarity">
    <text evidence="1">Belongs to the ACBP family.</text>
</comment>